<dbReference type="GeneTree" id="ENSGT00940000157658"/>
<feature type="compositionally biased region" description="Acidic residues" evidence="11">
    <location>
        <begin position="552"/>
        <end position="563"/>
    </location>
</feature>
<reference evidence="14" key="1">
    <citation type="submission" date="2025-08" db="UniProtKB">
        <authorList>
            <consortium name="Ensembl"/>
        </authorList>
    </citation>
    <scope>IDENTIFICATION</scope>
</reference>
<dbReference type="InterPro" id="IPR023088">
    <property type="entry name" value="PDEase"/>
</dbReference>
<evidence type="ECO:0000256" key="8">
    <source>
        <dbReference type="PIRSR" id="PIRSR623088-2"/>
    </source>
</evidence>
<name>A0A7M4FKA4_CROPO</name>
<feature type="domain" description="PDEase" evidence="13">
    <location>
        <begin position="225"/>
        <end position="547"/>
    </location>
</feature>
<comment type="similarity">
    <text evidence="6">Belongs to the cyclic nucleotide phosphodiesterase family. PDE7 subfamily.</text>
</comment>
<dbReference type="AlphaFoldDB" id="A0A7M4FKA4"/>
<dbReference type="PROSITE" id="PS51845">
    <property type="entry name" value="PDEASE_I_2"/>
    <property type="match status" value="1"/>
</dbReference>
<evidence type="ECO:0000256" key="10">
    <source>
        <dbReference type="RuleBase" id="RU363067"/>
    </source>
</evidence>
<keyword evidence="15" id="KW-1185">Reference proteome</keyword>
<feature type="signal peptide" evidence="12">
    <location>
        <begin position="1"/>
        <end position="19"/>
    </location>
</feature>
<evidence type="ECO:0000259" key="13">
    <source>
        <dbReference type="PROSITE" id="PS51845"/>
    </source>
</evidence>
<feature type="binding site" evidence="8">
    <location>
        <position position="342"/>
    </location>
    <ligand>
        <name>AMP</name>
        <dbReference type="ChEBI" id="CHEBI:456215"/>
    </ligand>
</feature>
<dbReference type="Ensembl" id="ENSCPRT00005029717.1">
    <property type="protein sequence ID" value="ENSCPRP00005025452.1"/>
    <property type="gene ID" value="ENSCPRG00005017653.1"/>
</dbReference>
<feature type="active site" description="Proton donor" evidence="7">
    <location>
        <position position="301"/>
    </location>
</feature>
<dbReference type="SMART" id="SM00471">
    <property type="entry name" value="HDc"/>
    <property type="match status" value="1"/>
</dbReference>
<evidence type="ECO:0000313" key="15">
    <source>
        <dbReference type="Proteomes" id="UP000594220"/>
    </source>
</evidence>
<feature type="chain" id="PRO_5029847927" description="Phosphodiesterase" evidence="12">
    <location>
        <begin position="20"/>
        <end position="573"/>
    </location>
</feature>
<dbReference type="GO" id="GO:0007165">
    <property type="term" value="P:signal transduction"/>
    <property type="evidence" value="ECO:0007669"/>
    <property type="project" value="InterPro"/>
</dbReference>
<feature type="binding site" evidence="8">
    <location>
        <position position="451"/>
    </location>
    <ligand>
        <name>AMP</name>
        <dbReference type="ChEBI" id="CHEBI:456215"/>
    </ligand>
</feature>
<dbReference type="EC" id="3.1.4.-" evidence="10"/>
<evidence type="ECO:0000256" key="1">
    <source>
        <dbReference type="ARBA" id="ARBA00000621"/>
    </source>
</evidence>
<evidence type="ECO:0000256" key="12">
    <source>
        <dbReference type="SAM" id="SignalP"/>
    </source>
</evidence>
<feature type="binding site" evidence="9">
    <location>
        <position position="342"/>
    </location>
    <ligand>
        <name>Zn(2+)</name>
        <dbReference type="ChEBI" id="CHEBI:29105"/>
        <label>2</label>
    </ligand>
</feature>
<feature type="binding site" evidence="9">
    <location>
        <position position="451"/>
    </location>
    <ligand>
        <name>Zn(2+)</name>
        <dbReference type="ChEBI" id="CHEBI:29105"/>
        <label>1</label>
    </ligand>
</feature>
<organism evidence="14 15">
    <name type="scientific">Crocodylus porosus</name>
    <name type="common">Saltwater crocodile</name>
    <name type="synonym">Estuarine crocodile</name>
    <dbReference type="NCBI Taxonomy" id="8502"/>
    <lineage>
        <taxon>Eukaryota</taxon>
        <taxon>Metazoa</taxon>
        <taxon>Chordata</taxon>
        <taxon>Craniata</taxon>
        <taxon>Vertebrata</taxon>
        <taxon>Euteleostomi</taxon>
        <taxon>Archelosauria</taxon>
        <taxon>Archosauria</taxon>
        <taxon>Crocodylia</taxon>
        <taxon>Longirostres</taxon>
        <taxon>Crocodylidae</taxon>
        <taxon>Crocodylus</taxon>
    </lineage>
</organism>
<dbReference type="InterPro" id="IPR002073">
    <property type="entry name" value="PDEase_catalytic_dom"/>
</dbReference>
<evidence type="ECO:0000256" key="4">
    <source>
        <dbReference type="ARBA" id="ARBA00022801"/>
    </source>
</evidence>
<sequence>MRSGIFLVVLLIFAPGMQENSLTIGSGQQIDPTVPLWIELPTTITRCFFFCLGNGPPTCPAGVAGTASCASSSAEKHSPAASSTKGARAPYLFRRHNGEADAESCCLGPEVTVFHSSAADSFHGRRGAISYDSSDQTALYIRMLGSCVIFKQLSTRDVRVRSRAGFETERRGSHPYIDFRIFHSNSEIEVSVSARNIRRLLSFQRYLRSSRFFRGITVPNSSNILDDDYNGQAKCMLEKVGNWNFDIFLFDRLTNGNSLVSLTFHLFNFHGLIEHFQLDTMKLRRFLVMVQEDYHSQNPYHNAVHAADVTQAMHCYLKEPKLSKSLTPWDVLLSLIAAVTHDLDHPGVNQPFLIKTNHYLATLYKNTSVLENHHWRSAVGLLRESGLFAHMSLENRQLMESQIGALILATDISQQNEYLSVFRTHLDRGDLCLEDASHRHFILQMALKCADICNPCRTWELSKQWSEKVTEEFFHQGDIEKKYHLGVSPLCDRQSETVANIQIGFMTYLVEPLFAEWARFSNTRLSQTMLGHLGLNKASWKGMQREQSSSGDDTDPAFEEMDSDILPQENRLS</sequence>
<accession>A0A7M4FKA4</accession>
<evidence type="ECO:0000256" key="6">
    <source>
        <dbReference type="ARBA" id="ARBA00061458"/>
    </source>
</evidence>
<dbReference type="SUPFAM" id="SSF109604">
    <property type="entry name" value="HD-domain/PDEase-like"/>
    <property type="match status" value="1"/>
</dbReference>
<dbReference type="InterPro" id="IPR003607">
    <property type="entry name" value="HD/PDEase_dom"/>
</dbReference>
<dbReference type="PANTHER" id="PTHR11347">
    <property type="entry name" value="CYCLIC NUCLEOTIDE PHOSPHODIESTERASE"/>
    <property type="match status" value="1"/>
</dbReference>
<dbReference type="InterPro" id="IPR023174">
    <property type="entry name" value="PDEase_CS"/>
</dbReference>
<feature type="binding site" evidence="9">
    <location>
        <position position="305"/>
    </location>
    <ligand>
        <name>Zn(2+)</name>
        <dbReference type="ChEBI" id="CHEBI:29105"/>
        <label>1</label>
    </ligand>
</feature>
<dbReference type="PRINTS" id="PR00387">
    <property type="entry name" value="PDIESTERASE1"/>
</dbReference>
<evidence type="ECO:0000256" key="5">
    <source>
        <dbReference type="ARBA" id="ARBA00023149"/>
    </source>
</evidence>
<keyword evidence="12" id="KW-0732">Signal</keyword>
<evidence type="ECO:0000256" key="7">
    <source>
        <dbReference type="PIRSR" id="PIRSR623088-1"/>
    </source>
</evidence>
<comment type="cofactor">
    <cofactor evidence="10">
        <name>a divalent metal cation</name>
        <dbReference type="ChEBI" id="CHEBI:60240"/>
    </cofactor>
    <text evidence="10">Binds 2 divalent metal cations per subunit. Site 1 may preferentially bind zinc ions, while site 2 has a preference for magnesium and/or manganese ions.</text>
</comment>
<feature type="binding site" evidence="9">
    <location>
        <position position="341"/>
    </location>
    <ligand>
        <name>Zn(2+)</name>
        <dbReference type="ChEBI" id="CHEBI:29105"/>
        <label>1</label>
    </ligand>
</feature>
<evidence type="ECO:0000256" key="11">
    <source>
        <dbReference type="SAM" id="MobiDB-lite"/>
    </source>
</evidence>
<keyword evidence="4 10" id="KW-0378">Hydrolase</keyword>
<proteinExistence type="inferred from homology"/>
<dbReference type="InterPro" id="IPR036971">
    <property type="entry name" value="PDEase_catalytic_dom_sf"/>
</dbReference>
<gene>
    <name evidence="14" type="primary">PDE7A</name>
</gene>
<dbReference type="CDD" id="cd00077">
    <property type="entry name" value="HDc"/>
    <property type="match status" value="1"/>
</dbReference>
<evidence type="ECO:0000256" key="2">
    <source>
        <dbReference type="ARBA" id="ARBA00004703"/>
    </source>
</evidence>
<protein>
    <recommendedName>
        <fullName evidence="10">Phosphodiesterase</fullName>
        <ecNumber evidence="10">3.1.4.-</ecNumber>
    </recommendedName>
</protein>
<dbReference type="Proteomes" id="UP000594220">
    <property type="component" value="Unplaced"/>
</dbReference>
<feature type="region of interest" description="Disordered" evidence="11">
    <location>
        <begin position="541"/>
        <end position="573"/>
    </location>
</feature>
<keyword evidence="5" id="KW-0114">cAMP</keyword>
<dbReference type="GO" id="GO:0004115">
    <property type="term" value="F:3',5'-cyclic-AMP phosphodiesterase activity"/>
    <property type="evidence" value="ECO:0007669"/>
    <property type="project" value="UniProtKB-EC"/>
</dbReference>
<feature type="binding site" evidence="8">
    <location>
        <begin position="301"/>
        <end position="305"/>
    </location>
    <ligand>
        <name>AMP</name>
        <dbReference type="ChEBI" id="CHEBI:456215"/>
    </ligand>
</feature>
<keyword evidence="3 9" id="KW-0479">Metal-binding</keyword>
<comment type="pathway">
    <text evidence="2">Purine metabolism; 3',5'-cyclic AMP degradation; AMP from 3',5'-cyclic AMP: step 1/1.</text>
</comment>
<feature type="binding site" evidence="8">
    <location>
        <position position="502"/>
    </location>
    <ligand>
        <name>AMP</name>
        <dbReference type="ChEBI" id="CHEBI:456215"/>
    </ligand>
</feature>
<dbReference type="GO" id="GO:0046872">
    <property type="term" value="F:metal ion binding"/>
    <property type="evidence" value="ECO:0007669"/>
    <property type="project" value="UniProtKB-KW"/>
</dbReference>
<feature type="binding site" evidence="9">
    <location>
        <position position="342"/>
    </location>
    <ligand>
        <name>Zn(2+)</name>
        <dbReference type="ChEBI" id="CHEBI:29105"/>
        <label>1</label>
    </ligand>
</feature>
<dbReference type="FunFam" id="1.10.1300.10:FF:000004">
    <property type="entry name" value="Phosphodiesterase"/>
    <property type="match status" value="1"/>
</dbReference>
<evidence type="ECO:0000256" key="9">
    <source>
        <dbReference type="PIRSR" id="PIRSR623088-3"/>
    </source>
</evidence>
<dbReference type="Gene3D" id="1.10.1300.10">
    <property type="entry name" value="3'5'-cyclic nucleotide phosphodiesterase, catalytic domain"/>
    <property type="match status" value="1"/>
</dbReference>
<evidence type="ECO:0000313" key="14">
    <source>
        <dbReference type="Ensembl" id="ENSCPRP00005025452.1"/>
    </source>
</evidence>
<evidence type="ECO:0000256" key="3">
    <source>
        <dbReference type="ARBA" id="ARBA00022723"/>
    </source>
</evidence>
<dbReference type="PROSITE" id="PS00126">
    <property type="entry name" value="PDEASE_I_1"/>
    <property type="match status" value="1"/>
</dbReference>
<comment type="catalytic activity">
    <reaction evidence="1">
        <text>3',5'-cyclic AMP + H2O = AMP + H(+)</text>
        <dbReference type="Rhea" id="RHEA:25277"/>
        <dbReference type="ChEBI" id="CHEBI:15377"/>
        <dbReference type="ChEBI" id="CHEBI:15378"/>
        <dbReference type="ChEBI" id="CHEBI:58165"/>
        <dbReference type="ChEBI" id="CHEBI:456215"/>
        <dbReference type="EC" id="3.1.4.53"/>
    </reaction>
</comment>
<dbReference type="Pfam" id="PF00233">
    <property type="entry name" value="PDEase_I"/>
    <property type="match status" value="1"/>
</dbReference>
<reference evidence="14" key="2">
    <citation type="submission" date="2025-09" db="UniProtKB">
        <authorList>
            <consortium name="Ensembl"/>
        </authorList>
    </citation>
    <scope>IDENTIFICATION</scope>
</reference>